<keyword evidence="1" id="KW-0812">Transmembrane</keyword>
<feature type="transmembrane region" description="Helical" evidence="1">
    <location>
        <begin position="36"/>
        <end position="57"/>
    </location>
</feature>
<keyword evidence="3" id="KW-1185">Reference proteome</keyword>
<evidence type="ECO:0000256" key="1">
    <source>
        <dbReference type="SAM" id="Phobius"/>
    </source>
</evidence>
<keyword evidence="1" id="KW-0472">Membrane</keyword>
<sequence length="175" mass="19552">MRIKRRDSSAVTFSLRSCLGWMTISAFLIWVGAAFYLAIIAVIALQYLALAYAALLARQTGRLTNASPFVRYRTPVRELPTLRFCVVVFLGVLCLMHLFMELTFYPIAFPTIWHSPSVVSLTLAQIERLSIAGFTLLLVISFLLGAYSGDRFSRRVCVETSGALTLLHASHFMVP</sequence>
<organism evidence="2 3">
    <name type="scientific">Stieleria neptunia</name>
    <dbReference type="NCBI Taxonomy" id="2527979"/>
    <lineage>
        <taxon>Bacteria</taxon>
        <taxon>Pseudomonadati</taxon>
        <taxon>Planctomycetota</taxon>
        <taxon>Planctomycetia</taxon>
        <taxon>Pirellulales</taxon>
        <taxon>Pirellulaceae</taxon>
        <taxon>Stieleria</taxon>
    </lineage>
</organism>
<accession>A0A518I119</accession>
<evidence type="ECO:0000313" key="2">
    <source>
        <dbReference type="EMBL" id="QDV46768.1"/>
    </source>
</evidence>
<reference evidence="2 3" key="1">
    <citation type="submission" date="2019-03" db="EMBL/GenBank/DDBJ databases">
        <title>Deep-cultivation of Planctomycetes and their phenomic and genomic characterization uncovers novel biology.</title>
        <authorList>
            <person name="Wiegand S."/>
            <person name="Jogler M."/>
            <person name="Boedeker C."/>
            <person name="Pinto D."/>
            <person name="Vollmers J."/>
            <person name="Rivas-Marin E."/>
            <person name="Kohn T."/>
            <person name="Peeters S.H."/>
            <person name="Heuer A."/>
            <person name="Rast P."/>
            <person name="Oberbeckmann S."/>
            <person name="Bunk B."/>
            <person name="Jeske O."/>
            <person name="Meyerdierks A."/>
            <person name="Storesund J.E."/>
            <person name="Kallscheuer N."/>
            <person name="Luecker S."/>
            <person name="Lage O.M."/>
            <person name="Pohl T."/>
            <person name="Merkel B.J."/>
            <person name="Hornburger P."/>
            <person name="Mueller R.-W."/>
            <person name="Bruemmer F."/>
            <person name="Labrenz M."/>
            <person name="Spormann A.M."/>
            <person name="Op den Camp H."/>
            <person name="Overmann J."/>
            <person name="Amann R."/>
            <person name="Jetten M.S.M."/>
            <person name="Mascher T."/>
            <person name="Medema M.H."/>
            <person name="Devos D.P."/>
            <person name="Kaster A.-K."/>
            <person name="Ovreas L."/>
            <person name="Rohde M."/>
            <person name="Galperin M.Y."/>
            <person name="Jogler C."/>
        </authorList>
    </citation>
    <scope>NUCLEOTIDE SEQUENCE [LARGE SCALE GENOMIC DNA]</scope>
    <source>
        <strain evidence="2 3">Enr13</strain>
    </source>
</reference>
<dbReference type="Proteomes" id="UP000319004">
    <property type="component" value="Chromosome"/>
</dbReference>
<dbReference type="KEGG" id="snep:Enr13x_66770"/>
<protein>
    <submittedName>
        <fullName evidence="2">Uncharacterized protein</fullName>
    </submittedName>
</protein>
<gene>
    <name evidence="2" type="ORF">Enr13x_66770</name>
</gene>
<name>A0A518I119_9BACT</name>
<feature type="transmembrane region" description="Helical" evidence="1">
    <location>
        <begin position="12"/>
        <end position="30"/>
    </location>
</feature>
<feature type="transmembrane region" description="Helical" evidence="1">
    <location>
        <begin position="129"/>
        <end position="147"/>
    </location>
</feature>
<proteinExistence type="predicted"/>
<keyword evidence="1" id="KW-1133">Transmembrane helix</keyword>
<dbReference type="AlphaFoldDB" id="A0A518I119"/>
<feature type="transmembrane region" description="Helical" evidence="1">
    <location>
        <begin position="81"/>
        <end position="109"/>
    </location>
</feature>
<evidence type="ECO:0000313" key="3">
    <source>
        <dbReference type="Proteomes" id="UP000319004"/>
    </source>
</evidence>
<dbReference type="EMBL" id="CP037423">
    <property type="protein sequence ID" value="QDV46768.1"/>
    <property type="molecule type" value="Genomic_DNA"/>
</dbReference>